<evidence type="ECO:0000313" key="4">
    <source>
        <dbReference type="Proteomes" id="UP001295423"/>
    </source>
</evidence>
<feature type="signal peptide" evidence="2">
    <location>
        <begin position="1"/>
        <end position="22"/>
    </location>
</feature>
<dbReference type="SUPFAM" id="SSF101112">
    <property type="entry name" value="Oxygen-evolving enhancer protein 3"/>
    <property type="match status" value="1"/>
</dbReference>
<keyword evidence="2" id="KW-0732">Signal</keyword>
<dbReference type="Proteomes" id="UP001295423">
    <property type="component" value="Unassembled WGS sequence"/>
</dbReference>
<evidence type="ECO:0000256" key="2">
    <source>
        <dbReference type="SAM" id="SignalP"/>
    </source>
</evidence>
<sequence>MFTKNLYTVLILMLARGGEVAAFSANKPVVAGGRHPTASDGTLPTQEDVATNFDRREILEKGLLFFSTSALGMAVGSAPTPVWADVSDGNALPEGAARFSRVVRAKTDLLGIQKRVEQGASDMDKAEWNSVGAFLRRVYGVSEDMKAIASGLDSVKKRRASELIDSLKKFSKAADAPTGTQNATEFLSYARKLISLLDEFLDLLSDVPDEI</sequence>
<reference evidence="3" key="1">
    <citation type="submission" date="2023-08" db="EMBL/GenBank/DDBJ databases">
        <authorList>
            <person name="Audoor S."/>
            <person name="Bilcke G."/>
        </authorList>
    </citation>
    <scope>NUCLEOTIDE SEQUENCE</scope>
</reference>
<keyword evidence="1" id="KW-0793">Thylakoid</keyword>
<gene>
    <name evidence="3" type="ORF">CYCCA115_LOCUS1334</name>
</gene>
<proteinExistence type="predicted"/>
<evidence type="ECO:0000313" key="3">
    <source>
        <dbReference type="EMBL" id="CAJ1927658.1"/>
    </source>
</evidence>
<dbReference type="Gene3D" id="1.20.120.290">
    <property type="entry name" value="Oxygen-evolving enhancer protein 3 (PsbQ), four-helix up-down bundle"/>
    <property type="match status" value="1"/>
</dbReference>
<dbReference type="InterPro" id="IPR023222">
    <property type="entry name" value="PsbQ-like_dom_sf"/>
</dbReference>
<comment type="caution">
    <text evidence="3">The sequence shown here is derived from an EMBL/GenBank/DDBJ whole genome shotgun (WGS) entry which is preliminary data.</text>
</comment>
<evidence type="ECO:0000256" key="1">
    <source>
        <dbReference type="ARBA" id="ARBA00023078"/>
    </source>
</evidence>
<accession>A0AAD2CEG9</accession>
<protein>
    <submittedName>
        <fullName evidence="3">Uncharacterized protein</fullName>
    </submittedName>
</protein>
<dbReference type="EMBL" id="CAKOGP040000025">
    <property type="protein sequence ID" value="CAJ1927658.1"/>
    <property type="molecule type" value="Genomic_DNA"/>
</dbReference>
<name>A0AAD2CEG9_9STRA</name>
<organism evidence="3 4">
    <name type="scientific">Cylindrotheca closterium</name>
    <dbReference type="NCBI Taxonomy" id="2856"/>
    <lineage>
        <taxon>Eukaryota</taxon>
        <taxon>Sar</taxon>
        <taxon>Stramenopiles</taxon>
        <taxon>Ochrophyta</taxon>
        <taxon>Bacillariophyta</taxon>
        <taxon>Bacillariophyceae</taxon>
        <taxon>Bacillariophycidae</taxon>
        <taxon>Bacillariales</taxon>
        <taxon>Bacillariaceae</taxon>
        <taxon>Cylindrotheca</taxon>
    </lineage>
</organism>
<keyword evidence="4" id="KW-1185">Reference proteome</keyword>
<feature type="chain" id="PRO_5041901783" evidence="2">
    <location>
        <begin position="23"/>
        <end position="211"/>
    </location>
</feature>
<dbReference type="AlphaFoldDB" id="A0AAD2CEG9"/>